<evidence type="ECO:0000313" key="2">
    <source>
        <dbReference type="Proteomes" id="UP001152803"/>
    </source>
</evidence>
<name>A0A9Q1CVX1_CONCO</name>
<dbReference type="AlphaFoldDB" id="A0A9Q1CVX1"/>
<keyword evidence="2" id="KW-1185">Reference proteome</keyword>
<dbReference type="Proteomes" id="UP001152803">
    <property type="component" value="Unassembled WGS sequence"/>
</dbReference>
<sequence>MCPEGPCLVTEVHTPSRIDATALTKSIAATWQQHRVSVPTLAKLGGETAKPRPRLNAEIKAGDQEPLKDKIIWCA</sequence>
<evidence type="ECO:0000313" key="1">
    <source>
        <dbReference type="EMBL" id="KAJ8249877.1"/>
    </source>
</evidence>
<dbReference type="EMBL" id="JAFJMO010000019">
    <property type="protein sequence ID" value="KAJ8249877.1"/>
    <property type="molecule type" value="Genomic_DNA"/>
</dbReference>
<reference evidence="1" key="1">
    <citation type="journal article" date="2023" name="Science">
        <title>Genome structures resolve the early diversification of teleost fishes.</title>
        <authorList>
            <person name="Parey E."/>
            <person name="Louis A."/>
            <person name="Montfort J."/>
            <person name="Bouchez O."/>
            <person name="Roques C."/>
            <person name="Iampietro C."/>
            <person name="Lluch J."/>
            <person name="Castinel A."/>
            <person name="Donnadieu C."/>
            <person name="Desvignes T."/>
            <person name="Floi Bucao C."/>
            <person name="Jouanno E."/>
            <person name="Wen M."/>
            <person name="Mejri S."/>
            <person name="Dirks R."/>
            <person name="Jansen H."/>
            <person name="Henkel C."/>
            <person name="Chen W.J."/>
            <person name="Zahm M."/>
            <person name="Cabau C."/>
            <person name="Klopp C."/>
            <person name="Thompson A.W."/>
            <person name="Robinson-Rechavi M."/>
            <person name="Braasch I."/>
            <person name="Lecointre G."/>
            <person name="Bobe J."/>
            <person name="Postlethwait J.H."/>
            <person name="Berthelot C."/>
            <person name="Roest Crollius H."/>
            <person name="Guiguen Y."/>
        </authorList>
    </citation>
    <scope>NUCLEOTIDE SEQUENCE</scope>
    <source>
        <strain evidence="1">Concon-B</strain>
    </source>
</reference>
<protein>
    <submittedName>
        <fullName evidence="1">Uncharacterized protein</fullName>
    </submittedName>
</protein>
<organism evidence="1 2">
    <name type="scientific">Conger conger</name>
    <name type="common">Conger eel</name>
    <name type="synonym">Muraena conger</name>
    <dbReference type="NCBI Taxonomy" id="82655"/>
    <lineage>
        <taxon>Eukaryota</taxon>
        <taxon>Metazoa</taxon>
        <taxon>Chordata</taxon>
        <taxon>Craniata</taxon>
        <taxon>Vertebrata</taxon>
        <taxon>Euteleostomi</taxon>
        <taxon>Actinopterygii</taxon>
        <taxon>Neopterygii</taxon>
        <taxon>Teleostei</taxon>
        <taxon>Anguilliformes</taxon>
        <taxon>Congridae</taxon>
        <taxon>Conger</taxon>
    </lineage>
</organism>
<accession>A0A9Q1CVX1</accession>
<comment type="caution">
    <text evidence="1">The sequence shown here is derived from an EMBL/GenBank/DDBJ whole genome shotgun (WGS) entry which is preliminary data.</text>
</comment>
<gene>
    <name evidence="1" type="ORF">COCON_G00230930</name>
</gene>
<proteinExistence type="predicted"/>